<protein>
    <submittedName>
        <fullName evidence="2">ATP-binding protein</fullName>
    </submittedName>
</protein>
<dbReference type="Proteomes" id="UP000704611">
    <property type="component" value="Unassembled WGS sequence"/>
</dbReference>
<dbReference type="Pfam" id="PF01695">
    <property type="entry name" value="IstB_IS21"/>
    <property type="match status" value="1"/>
</dbReference>
<proteinExistence type="predicted"/>
<dbReference type="RefSeq" id="WP_217666853.1">
    <property type="nucleotide sequence ID" value="NZ_JAHRID010000001.1"/>
</dbReference>
<comment type="caution">
    <text evidence="2">The sequence shown here is derived from an EMBL/GenBank/DDBJ whole genome shotgun (WGS) entry which is preliminary data.</text>
</comment>
<dbReference type="InterPro" id="IPR003593">
    <property type="entry name" value="AAA+_ATPase"/>
</dbReference>
<dbReference type="EMBL" id="JAHRID010000001">
    <property type="protein sequence ID" value="MBV2127943.1"/>
    <property type="molecule type" value="Genomic_DNA"/>
</dbReference>
<dbReference type="InterPro" id="IPR002611">
    <property type="entry name" value="IstB_ATP-bd"/>
</dbReference>
<name>A0ABS6MGN0_9GAMM</name>
<dbReference type="GO" id="GO:0005524">
    <property type="term" value="F:ATP binding"/>
    <property type="evidence" value="ECO:0007669"/>
    <property type="project" value="UniProtKB-KW"/>
</dbReference>
<organism evidence="2 3">
    <name type="scientific">Arsukibacterium indicum</name>
    <dbReference type="NCBI Taxonomy" id="2848612"/>
    <lineage>
        <taxon>Bacteria</taxon>
        <taxon>Pseudomonadati</taxon>
        <taxon>Pseudomonadota</taxon>
        <taxon>Gammaproteobacteria</taxon>
        <taxon>Chromatiales</taxon>
        <taxon>Chromatiaceae</taxon>
        <taxon>Arsukibacterium</taxon>
    </lineage>
</organism>
<evidence type="ECO:0000259" key="1">
    <source>
        <dbReference type="SMART" id="SM00382"/>
    </source>
</evidence>
<keyword evidence="2" id="KW-0547">Nucleotide-binding</keyword>
<keyword evidence="2" id="KW-0067">ATP-binding</keyword>
<accession>A0ABS6MGN0</accession>
<feature type="domain" description="AAA+ ATPase" evidence="1">
    <location>
        <begin position="112"/>
        <end position="244"/>
    </location>
</feature>
<reference evidence="2 3" key="1">
    <citation type="submission" date="2021-06" db="EMBL/GenBank/DDBJ databases">
        <title>Rheinheimera indica sp. nov., isolated from deep-sea sediment.</title>
        <authorList>
            <person name="Wang Z."/>
            <person name="Zhang X.-Y."/>
        </authorList>
    </citation>
    <scope>NUCLEOTIDE SEQUENCE [LARGE SCALE GENOMIC DNA]</scope>
    <source>
        <strain evidence="2 3">SM2107</strain>
    </source>
</reference>
<dbReference type="CDD" id="cd00009">
    <property type="entry name" value="AAA"/>
    <property type="match status" value="1"/>
</dbReference>
<sequence>MNFVSNMPEQAEQLQCAKHGTYETRYTQMMGRYLMNDQCPKCVADANAAARLQEQAEQKRQSAELLRRQRLDAGVSLRNCAVKFEDYFPADKDQAANLKVVQDFTANIAEGGRGNIVMCGGVGTGKTMLACAAVNALLSKGKRCRIIKLIDLIRELKDTWRRGAETNEIKLIKHYSNIDLLVLDEVGLQFDSDTEKLFIFDVIDGRYQNMLPTILISNLDITGVKQAIGERVVDRLREDGGKVLAFRGDSQRKPFDGVSSGVVVS</sequence>
<evidence type="ECO:0000313" key="3">
    <source>
        <dbReference type="Proteomes" id="UP000704611"/>
    </source>
</evidence>
<dbReference type="PANTHER" id="PTHR30050:SF4">
    <property type="entry name" value="ATP-BINDING PROTEIN RV3427C IN INSERTION SEQUENCE-RELATED"/>
    <property type="match status" value="1"/>
</dbReference>
<dbReference type="SMART" id="SM00382">
    <property type="entry name" value="AAA"/>
    <property type="match status" value="1"/>
</dbReference>
<evidence type="ECO:0000313" key="2">
    <source>
        <dbReference type="EMBL" id="MBV2127943.1"/>
    </source>
</evidence>
<gene>
    <name evidence="2" type="ORF">KQY15_02370</name>
</gene>
<dbReference type="PANTHER" id="PTHR30050">
    <property type="entry name" value="CHROMOSOMAL REPLICATION INITIATOR PROTEIN DNAA"/>
    <property type="match status" value="1"/>
</dbReference>
<keyword evidence="3" id="KW-1185">Reference proteome</keyword>